<gene>
    <name evidence="2" type="ORF">SAMN04488090_2197</name>
</gene>
<keyword evidence="2" id="KW-0808">Transferase</keyword>
<evidence type="ECO:0000313" key="3">
    <source>
        <dbReference type="Proteomes" id="UP000198901"/>
    </source>
</evidence>
<dbReference type="Gene3D" id="3.40.50.150">
    <property type="entry name" value="Vaccinia Virus protein VP39"/>
    <property type="match status" value="1"/>
</dbReference>
<evidence type="ECO:0000259" key="1">
    <source>
        <dbReference type="Pfam" id="PF08241"/>
    </source>
</evidence>
<keyword evidence="3" id="KW-1185">Reference proteome</keyword>
<keyword evidence="2" id="KW-0489">Methyltransferase</keyword>
<dbReference type="PANTHER" id="PTHR43591:SF24">
    <property type="entry name" value="2-METHOXY-6-POLYPRENYL-1,4-BENZOQUINOL METHYLASE, MITOCHONDRIAL"/>
    <property type="match status" value="1"/>
</dbReference>
<dbReference type="PANTHER" id="PTHR43591">
    <property type="entry name" value="METHYLTRANSFERASE"/>
    <property type="match status" value="1"/>
</dbReference>
<evidence type="ECO:0000313" key="2">
    <source>
        <dbReference type="EMBL" id="SDL98671.1"/>
    </source>
</evidence>
<reference evidence="2 3" key="1">
    <citation type="submission" date="2016-10" db="EMBL/GenBank/DDBJ databases">
        <authorList>
            <person name="de Groot N.N."/>
        </authorList>
    </citation>
    <scope>NUCLEOTIDE SEQUENCE [LARGE SCALE GENOMIC DNA]</scope>
    <source>
        <strain evidence="2 3">DSM 21668</strain>
    </source>
</reference>
<accession>A0A1G9PJL2</accession>
<dbReference type="Proteomes" id="UP000198901">
    <property type="component" value="Unassembled WGS sequence"/>
</dbReference>
<dbReference type="SUPFAM" id="SSF53335">
    <property type="entry name" value="S-adenosyl-L-methionine-dependent methyltransferases"/>
    <property type="match status" value="1"/>
</dbReference>
<proteinExistence type="predicted"/>
<dbReference type="InterPro" id="IPR013216">
    <property type="entry name" value="Methyltransf_11"/>
</dbReference>
<sequence length="176" mass="19680">MLPALFDFKPGEVVASLGCGGGAWEIGWMFRTPDLTCYLVDTDPELLNQEEVAAGIRYWERQYQSRPEARFIPVTGTAQTVPLDAQSVDKVLILNALHEFDFPDKMLAEVRRILRPGGVLFIEEEEARFPGERHEGCGRLLFSFPGLQQKVTGFGFTAGPAYVSGDRAHILIFYPD</sequence>
<organism evidence="2 3">
    <name type="scientific">Siphonobacter aquaeclarae</name>
    <dbReference type="NCBI Taxonomy" id="563176"/>
    <lineage>
        <taxon>Bacteria</taxon>
        <taxon>Pseudomonadati</taxon>
        <taxon>Bacteroidota</taxon>
        <taxon>Cytophagia</taxon>
        <taxon>Cytophagales</taxon>
        <taxon>Cytophagaceae</taxon>
        <taxon>Siphonobacter</taxon>
    </lineage>
</organism>
<dbReference type="EMBL" id="FNGS01000004">
    <property type="protein sequence ID" value="SDL98671.1"/>
    <property type="molecule type" value="Genomic_DNA"/>
</dbReference>
<dbReference type="Pfam" id="PF08241">
    <property type="entry name" value="Methyltransf_11"/>
    <property type="match status" value="1"/>
</dbReference>
<dbReference type="AlphaFoldDB" id="A0A1G9PJL2"/>
<dbReference type="OrthoDB" id="946519at2"/>
<name>A0A1G9PJL2_9BACT</name>
<dbReference type="CDD" id="cd02440">
    <property type="entry name" value="AdoMet_MTases"/>
    <property type="match status" value="1"/>
</dbReference>
<dbReference type="GO" id="GO:0008757">
    <property type="term" value="F:S-adenosylmethionine-dependent methyltransferase activity"/>
    <property type="evidence" value="ECO:0007669"/>
    <property type="project" value="InterPro"/>
</dbReference>
<feature type="domain" description="Methyltransferase type 11" evidence="1">
    <location>
        <begin position="17"/>
        <end position="122"/>
    </location>
</feature>
<dbReference type="RefSeq" id="WP_093201706.1">
    <property type="nucleotide sequence ID" value="NZ_FNGS01000004.1"/>
</dbReference>
<dbReference type="InterPro" id="IPR029063">
    <property type="entry name" value="SAM-dependent_MTases_sf"/>
</dbReference>
<dbReference type="GO" id="GO:0032259">
    <property type="term" value="P:methylation"/>
    <property type="evidence" value="ECO:0007669"/>
    <property type="project" value="UniProtKB-KW"/>
</dbReference>
<dbReference type="STRING" id="563176.SAMN04488090_2197"/>
<protein>
    <submittedName>
        <fullName evidence="2">Methyltransferase domain-containing protein</fullName>
    </submittedName>
</protein>